<proteinExistence type="inferred from homology"/>
<reference evidence="7" key="1">
    <citation type="submission" date="2018-04" db="EMBL/GenBank/DDBJ databases">
        <title>Draft genome sequence of the Candidatus Spirobacillus cienkowskii, a pathogen of freshwater Daphnia species, reconstructed from hemolymph metagenomic reads.</title>
        <authorList>
            <person name="Bresciani L."/>
            <person name="Lemos L.N."/>
            <person name="Wale N."/>
            <person name="Lin J.Y."/>
            <person name="Fernandes G.R."/>
            <person name="Duffy M.A."/>
            <person name="Rodrigues J.M."/>
        </authorList>
    </citation>
    <scope>NUCLEOTIDE SEQUENCE [LARGE SCALE GENOMIC DNA]</scope>
    <source>
        <strain evidence="7">Binning01</strain>
    </source>
</reference>
<dbReference type="InterPro" id="IPR016142">
    <property type="entry name" value="Citrate_synth-like_lrg_a-sub"/>
</dbReference>
<dbReference type="Pfam" id="PF00285">
    <property type="entry name" value="Citrate_synt"/>
    <property type="match status" value="1"/>
</dbReference>
<evidence type="ECO:0000256" key="3">
    <source>
        <dbReference type="ARBA" id="ARBA00022679"/>
    </source>
</evidence>
<feature type="active site" evidence="6">
    <location>
        <position position="268"/>
    </location>
</feature>
<comment type="similarity">
    <text evidence="2 5">Belongs to the citrate synthase family.</text>
</comment>
<evidence type="ECO:0000256" key="2">
    <source>
        <dbReference type="ARBA" id="ARBA00010566"/>
    </source>
</evidence>
<dbReference type="Proteomes" id="UP000253934">
    <property type="component" value="Unassembled WGS sequence"/>
</dbReference>
<protein>
    <recommendedName>
        <fullName evidence="5">Citrate synthase</fullName>
    </recommendedName>
</protein>
<dbReference type="PANTHER" id="PTHR11739:SF4">
    <property type="entry name" value="CITRATE SYNTHASE, PEROXISOMAL"/>
    <property type="match status" value="1"/>
</dbReference>
<comment type="catalytic activity">
    <reaction evidence="4">
        <text>oxaloacetate + acetyl-CoA + H2O = citrate + CoA + H(+)</text>
        <dbReference type="Rhea" id="RHEA:16845"/>
        <dbReference type="ChEBI" id="CHEBI:15377"/>
        <dbReference type="ChEBI" id="CHEBI:15378"/>
        <dbReference type="ChEBI" id="CHEBI:16452"/>
        <dbReference type="ChEBI" id="CHEBI:16947"/>
        <dbReference type="ChEBI" id="CHEBI:57287"/>
        <dbReference type="ChEBI" id="CHEBI:57288"/>
        <dbReference type="EC" id="2.3.3.16"/>
    </reaction>
</comment>
<dbReference type="Gene3D" id="1.10.230.10">
    <property type="entry name" value="Cytochrome P450-Terp, domain 2"/>
    <property type="match status" value="1"/>
</dbReference>
<evidence type="ECO:0000313" key="7">
    <source>
        <dbReference type="EMBL" id="RDB35629.1"/>
    </source>
</evidence>
<dbReference type="Gene3D" id="1.10.580.10">
    <property type="entry name" value="Citrate Synthase, domain 1"/>
    <property type="match status" value="1"/>
</dbReference>
<dbReference type="PIRSF" id="PIRSF001369">
    <property type="entry name" value="Citrate_synth"/>
    <property type="match status" value="1"/>
</dbReference>
<evidence type="ECO:0000256" key="5">
    <source>
        <dbReference type="PIRNR" id="PIRNR001369"/>
    </source>
</evidence>
<dbReference type="SUPFAM" id="SSF48256">
    <property type="entry name" value="Citrate synthase"/>
    <property type="match status" value="1"/>
</dbReference>
<keyword evidence="8" id="KW-1185">Reference proteome</keyword>
<comment type="caution">
    <text evidence="7">The sequence shown here is derived from an EMBL/GenBank/DDBJ whole genome shotgun (WGS) entry which is preliminary data.</text>
</comment>
<dbReference type="InterPro" id="IPR016143">
    <property type="entry name" value="Citrate_synth-like_sm_a-sub"/>
</dbReference>
<evidence type="ECO:0000256" key="4">
    <source>
        <dbReference type="ARBA" id="ARBA00049288"/>
    </source>
</evidence>
<accession>A0A369KLV9</accession>
<dbReference type="GO" id="GO:0005975">
    <property type="term" value="P:carbohydrate metabolic process"/>
    <property type="evidence" value="ECO:0007669"/>
    <property type="project" value="TreeGrafter"/>
</dbReference>
<dbReference type="RefSeq" id="WP_338636256.1">
    <property type="nucleotide sequence ID" value="NZ_CP146516.1"/>
</dbReference>
<comment type="pathway">
    <text evidence="1">Carbohydrate metabolism; tricarboxylic acid cycle; isocitrate from oxaloacetate: step 1/2.</text>
</comment>
<dbReference type="AlphaFoldDB" id="A0A369KLV9"/>
<dbReference type="InterPro" id="IPR002020">
    <property type="entry name" value="Citrate_synthase"/>
</dbReference>
<gene>
    <name evidence="7" type="ORF">DCC88_09070</name>
</gene>
<dbReference type="PRINTS" id="PR00143">
    <property type="entry name" value="CITRTSNTHASE"/>
</dbReference>
<keyword evidence="3 5" id="KW-0808">Transferase</keyword>
<dbReference type="GO" id="GO:0005829">
    <property type="term" value="C:cytosol"/>
    <property type="evidence" value="ECO:0007669"/>
    <property type="project" value="TreeGrafter"/>
</dbReference>
<evidence type="ECO:0000313" key="8">
    <source>
        <dbReference type="Proteomes" id="UP000253934"/>
    </source>
</evidence>
<dbReference type="UniPathway" id="UPA00223">
    <property type="reaction ID" value="UER00717"/>
</dbReference>
<dbReference type="PANTHER" id="PTHR11739">
    <property type="entry name" value="CITRATE SYNTHASE"/>
    <property type="match status" value="1"/>
</dbReference>
<evidence type="ECO:0000256" key="6">
    <source>
        <dbReference type="PIRSR" id="PIRSR001369-1"/>
    </source>
</evidence>
<sequence length="387" mass="43726">MNHFDTSKKPEDIKQNMQDIIVDTTGISWVDGDNGRLFYRGINIAELAAHASFEETAWLLLVGKLPDKIKLDAFSWGLRNMSSSQEKIIRIIKEFPQHSKPLLILQTALAALASIDRNENYLEEENFIEKVMRIIAQTPVVLSAAYRHYLGVPLLEPRSDLSFVENFIYMLFGKIPTKNQSRCMEIALIIQMDHGFTPSTFIARSVASTQTNFYSATSAAVGALTGNLHGGTSALVIELIKNAKNSGNVKNYIYNLLNSGGKVVGMGHRIYKTMDPRAIIFKDLLSQLTSKDEKENDFNILLEIEQVARKYFEEKMLPIYANVDLWSGAVYKKLGIQPVLYSAIFAAARIVGWCAHILELRQSNKIYYPESEYVGFKDIPYVPLEQR</sequence>
<name>A0A369KLV9_9BACT</name>
<dbReference type="InterPro" id="IPR024176">
    <property type="entry name" value="Citrate_synthase_bac-typ"/>
</dbReference>
<dbReference type="EMBL" id="QOVW01000079">
    <property type="protein sequence ID" value="RDB35629.1"/>
    <property type="molecule type" value="Genomic_DNA"/>
</dbReference>
<dbReference type="InterPro" id="IPR036969">
    <property type="entry name" value="Citrate_synthase_sf"/>
</dbReference>
<feature type="active site" evidence="6">
    <location>
        <position position="324"/>
    </location>
</feature>
<evidence type="ECO:0000256" key="1">
    <source>
        <dbReference type="ARBA" id="ARBA00004751"/>
    </source>
</evidence>
<dbReference type="GO" id="GO:0006099">
    <property type="term" value="P:tricarboxylic acid cycle"/>
    <property type="evidence" value="ECO:0007669"/>
    <property type="project" value="UniProtKB-UniPathway"/>
</dbReference>
<organism evidence="7 8">
    <name type="scientific">Spirobacillus cienkowskii</name>
    <dbReference type="NCBI Taxonomy" id="495820"/>
    <lineage>
        <taxon>Bacteria</taxon>
        <taxon>Pseudomonadati</taxon>
        <taxon>Bdellovibrionota</taxon>
        <taxon>Oligoflexia</taxon>
        <taxon>Silvanigrellales</taxon>
        <taxon>Spirobacillus</taxon>
    </lineage>
</organism>
<dbReference type="GO" id="GO:0036440">
    <property type="term" value="F:citrate synthase activity"/>
    <property type="evidence" value="ECO:0007669"/>
    <property type="project" value="UniProtKB-EC"/>
</dbReference>